<dbReference type="EMBL" id="HBIB01024022">
    <property type="protein sequence ID" value="CAE0253497.1"/>
    <property type="molecule type" value="Transcribed_RNA"/>
</dbReference>
<feature type="repeat" description="WD" evidence="9">
    <location>
        <begin position="345"/>
        <end position="386"/>
    </location>
</feature>
<gene>
    <name evidence="11" type="ORF">PBIL07802_LOCUS15732</name>
</gene>
<feature type="domain" description="CTLH" evidence="10">
    <location>
        <begin position="40"/>
        <end position="92"/>
    </location>
</feature>
<dbReference type="PANTHER" id="PTHR22848">
    <property type="entry name" value="WD40 REPEAT PROTEIN"/>
    <property type="match status" value="1"/>
</dbReference>
<feature type="repeat" description="WD" evidence="9">
    <location>
        <begin position="492"/>
        <end position="527"/>
    </location>
</feature>
<evidence type="ECO:0000256" key="9">
    <source>
        <dbReference type="PROSITE-ProRule" id="PRU00221"/>
    </source>
</evidence>
<dbReference type="InterPro" id="IPR006595">
    <property type="entry name" value="CTLH_C"/>
</dbReference>
<dbReference type="PROSITE" id="PS50896">
    <property type="entry name" value="LISH"/>
    <property type="match status" value="1"/>
</dbReference>
<dbReference type="PROSITE" id="PS50897">
    <property type="entry name" value="CTLH"/>
    <property type="match status" value="1"/>
</dbReference>
<evidence type="ECO:0000256" key="1">
    <source>
        <dbReference type="ARBA" id="ARBA00004324"/>
    </source>
</evidence>
<dbReference type="PROSITE" id="PS00678">
    <property type="entry name" value="WD_REPEATS_1"/>
    <property type="match status" value="2"/>
</dbReference>
<evidence type="ECO:0000256" key="4">
    <source>
        <dbReference type="ARBA" id="ARBA00022737"/>
    </source>
</evidence>
<dbReference type="GO" id="GO:0016607">
    <property type="term" value="C:nuclear speck"/>
    <property type="evidence" value="ECO:0007669"/>
    <property type="project" value="UniProtKB-SubCell"/>
</dbReference>
<dbReference type="PROSITE" id="PS50082">
    <property type="entry name" value="WD_REPEATS_2"/>
    <property type="match status" value="5"/>
</dbReference>
<evidence type="ECO:0000256" key="2">
    <source>
        <dbReference type="ARBA" id="ARBA00022574"/>
    </source>
</evidence>
<dbReference type="Pfam" id="PF17814">
    <property type="entry name" value="LisH_TPL"/>
    <property type="match status" value="1"/>
</dbReference>
<dbReference type="PRINTS" id="PR00320">
    <property type="entry name" value="GPROTEINBRPT"/>
</dbReference>
<evidence type="ECO:0000256" key="6">
    <source>
        <dbReference type="ARBA" id="ARBA00023242"/>
    </source>
</evidence>
<dbReference type="AlphaFoldDB" id="A0A7S3G5S5"/>
<dbReference type="GO" id="GO:0000398">
    <property type="term" value="P:mRNA splicing, via spliceosome"/>
    <property type="evidence" value="ECO:0007669"/>
    <property type="project" value="InterPro"/>
</dbReference>
<dbReference type="Pfam" id="PF23410">
    <property type="entry name" value="Beta-prop_VPS8"/>
    <property type="match status" value="1"/>
</dbReference>
<accession>A0A7S3G5S5</accession>
<dbReference type="InterPro" id="IPR045184">
    <property type="entry name" value="SMU1"/>
</dbReference>
<evidence type="ECO:0000256" key="3">
    <source>
        <dbReference type="ARBA" id="ARBA00022664"/>
    </source>
</evidence>
<keyword evidence="3" id="KW-0507">mRNA processing</keyword>
<dbReference type="InterPro" id="IPR054532">
    <property type="entry name" value="TPL_SMU1_LisH-like"/>
</dbReference>
<keyword evidence="2 9" id="KW-0853">WD repeat</keyword>
<evidence type="ECO:0000256" key="5">
    <source>
        <dbReference type="ARBA" id="ARBA00023187"/>
    </source>
</evidence>
<reference evidence="11" key="1">
    <citation type="submission" date="2021-01" db="EMBL/GenBank/DDBJ databases">
        <authorList>
            <person name="Corre E."/>
            <person name="Pelletier E."/>
            <person name="Niang G."/>
            <person name="Scheremetjew M."/>
            <person name="Finn R."/>
            <person name="Kale V."/>
            <person name="Holt S."/>
            <person name="Cochrane G."/>
            <person name="Meng A."/>
            <person name="Brown T."/>
            <person name="Cohen L."/>
        </authorList>
    </citation>
    <scope>NUCLEOTIDE SEQUENCE</scope>
    <source>
        <strain evidence="11">NIES-2562</strain>
    </source>
</reference>
<dbReference type="InterPro" id="IPR020472">
    <property type="entry name" value="WD40_PAC1"/>
</dbReference>
<feature type="repeat" description="WD" evidence="9">
    <location>
        <begin position="260"/>
        <end position="301"/>
    </location>
</feature>
<comment type="subcellular location">
    <subcellularLocation>
        <location evidence="1">Nucleus speckle</location>
    </subcellularLocation>
</comment>
<keyword evidence="6" id="KW-0539">Nucleus</keyword>
<sequence>MSVEVESVDVIRLMLQFCKENGLQKTFKVLSEESSVTMNTVESLDNFKRDILGGNWDTVLQTTSSLHIPTKKAALLHEQIVFELLEMREVDTAKAFVKQSDALKSLHEDEPDRYKRLEHLVMQHYFEHTEAYAHGETKGTRREKIAAALLPEVSVAPPSRLITLLSQALKWQRFQGAVQPGVQFDLFRNVLGTKQVAEERTVKRMAKKIKFGSKSNPETVAFSPDGQYLVSGSSDGFVEVWDFVSGELHRGLSYQREDKIMMHKDSVLAVAFSYDSEYIASGCSSGQVKVWKVSTGKCLRKFDQAHTSGVTSLMFSRDSTQVLSSSFDCTARIHGLKSGKTIKEFRGHSSFVNSATYASEGSRVVTGSSDGTIKLWDSRSAECLATFKPPLPPSTQDIAVTSIVLLPDGMDQILVCTKSPQAFVMNIQGEAVSMLQPDRSKLFKPKDSKDGEEVPLPDFVSATLTPKGAITYIAADDGTVLCFTGSVHTRTLDAHSKECVAVASHPHQNMIATAGADGTAKIWKTNH</sequence>
<evidence type="ECO:0000256" key="8">
    <source>
        <dbReference type="ARBA" id="ARBA00026184"/>
    </source>
</evidence>
<dbReference type="Gene3D" id="2.130.10.10">
    <property type="entry name" value="YVTN repeat-like/Quinoprotein amine dehydrogenase"/>
    <property type="match status" value="2"/>
</dbReference>
<dbReference type="InterPro" id="IPR019775">
    <property type="entry name" value="WD40_repeat_CS"/>
</dbReference>
<dbReference type="InterPro" id="IPR001680">
    <property type="entry name" value="WD40_rpt"/>
</dbReference>
<keyword evidence="5" id="KW-0508">mRNA splicing</keyword>
<evidence type="ECO:0000313" key="11">
    <source>
        <dbReference type="EMBL" id="CAE0253497.1"/>
    </source>
</evidence>
<proteinExistence type="inferred from homology"/>
<dbReference type="SMART" id="SM00320">
    <property type="entry name" value="WD40"/>
    <property type="match status" value="6"/>
</dbReference>
<dbReference type="SMART" id="SM00667">
    <property type="entry name" value="LisH"/>
    <property type="match status" value="1"/>
</dbReference>
<feature type="repeat" description="WD" evidence="9">
    <location>
        <begin position="303"/>
        <end position="344"/>
    </location>
</feature>
<name>A0A7S3G5S5_9EUKA</name>
<protein>
    <recommendedName>
        <fullName evidence="8">WD40 repeat-containing protein SMU1</fullName>
    </recommendedName>
</protein>
<evidence type="ECO:0000256" key="7">
    <source>
        <dbReference type="ARBA" id="ARBA00025801"/>
    </source>
</evidence>
<dbReference type="Pfam" id="PF00400">
    <property type="entry name" value="WD40"/>
    <property type="match status" value="2"/>
</dbReference>
<dbReference type="InterPro" id="IPR036322">
    <property type="entry name" value="WD40_repeat_dom_sf"/>
</dbReference>
<dbReference type="CDD" id="cd00200">
    <property type="entry name" value="WD40"/>
    <property type="match status" value="1"/>
</dbReference>
<dbReference type="InterPro" id="IPR015943">
    <property type="entry name" value="WD40/YVTN_repeat-like_dom_sf"/>
</dbReference>
<keyword evidence="4" id="KW-0677">Repeat</keyword>
<dbReference type="SUPFAM" id="SSF50978">
    <property type="entry name" value="WD40 repeat-like"/>
    <property type="match status" value="1"/>
</dbReference>
<dbReference type="InterPro" id="IPR006594">
    <property type="entry name" value="LisH"/>
</dbReference>
<evidence type="ECO:0000259" key="10">
    <source>
        <dbReference type="PROSITE" id="PS50897"/>
    </source>
</evidence>
<organism evidence="11">
    <name type="scientific">Palpitomonas bilix</name>
    <dbReference type="NCBI Taxonomy" id="652834"/>
    <lineage>
        <taxon>Eukaryota</taxon>
        <taxon>Eukaryota incertae sedis</taxon>
    </lineage>
</organism>
<feature type="repeat" description="WD" evidence="9">
    <location>
        <begin position="219"/>
        <end position="251"/>
    </location>
</feature>
<dbReference type="PROSITE" id="PS50294">
    <property type="entry name" value="WD_REPEATS_REGION"/>
    <property type="match status" value="4"/>
</dbReference>
<comment type="similarity">
    <text evidence="7">Belongs to the WD repeat SMU1 family.</text>
</comment>